<evidence type="ECO:0000259" key="5">
    <source>
        <dbReference type="Pfam" id="PF00135"/>
    </source>
</evidence>
<proteinExistence type="inferred from homology"/>
<keyword evidence="3 4" id="KW-0378">Hydrolase</keyword>
<feature type="chain" id="PRO_5011824823" description="Carboxylic ester hydrolase" evidence="4">
    <location>
        <begin position="25"/>
        <end position="574"/>
    </location>
</feature>
<organism evidence="6 7">
    <name type="scientific">Diploscapter pachys</name>
    <dbReference type="NCBI Taxonomy" id="2018661"/>
    <lineage>
        <taxon>Eukaryota</taxon>
        <taxon>Metazoa</taxon>
        <taxon>Ecdysozoa</taxon>
        <taxon>Nematoda</taxon>
        <taxon>Chromadorea</taxon>
        <taxon>Rhabditida</taxon>
        <taxon>Rhabditina</taxon>
        <taxon>Rhabditomorpha</taxon>
        <taxon>Rhabditoidea</taxon>
        <taxon>Rhabditidae</taxon>
        <taxon>Diploscapter</taxon>
    </lineage>
</organism>
<dbReference type="InterPro" id="IPR050309">
    <property type="entry name" value="Type-B_Carboxylest/Lipase"/>
</dbReference>
<dbReference type="Proteomes" id="UP000218231">
    <property type="component" value="Unassembled WGS sequence"/>
</dbReference>
<name>A0A2A2JHA1_9BILA</name>
<dbReference type="InterPro" id="IPR029058">
    <property type="entry name" value="AB_hydrolase_fold"/>
</dbReference>
<sequence>MHVNTKKPYFILLFSTFTFQCISASEDVVVRTKFGDISGFTHKTEDGFEASAFLGVPYAKPPLGNYRFEKPEPISSWKPETIDAKKLAPSCSPVSRELFKRISNHSEDCLYLNIITPKQTSNEPLPVFVFIHGGAFVLGSPESYGYDKPVDDFVRHGVIFVTIAYRLGPFGFFSTGDSVMPGNLGLWDQTRALLFLHNILPDFGGDPERITLSGQSAGSASVSAHLFSPHSDHLFSQAIQFSGSLFSEWAINDEVVGESKELAKALHCDTSSSEAIHECMKKQDFEAIMDKLGRQPTFHASPRLTRFNPRVDNDFFPYKLEDMVRKAPKKKTLNFVTDMESAIFVVLPIVPSYVPREKWTSYTGEDLLDYIRDNVVTHDEFARRTSPFFIELRDFYLYRDNQNTSAFYLTRLAELISDLQFNVPIVHEVELKRLHGWDTYFAVIDYESETTRDKDVPIRGAVHSAEHRFIFKYYGLENVPMDENDKKFKHHLLNGILSFIKTGEPKSGSIEWPKVSDEHPMRNLRVRPEPVISDEFRPEAIKFWTQRVPEIVGHDLLKKTRLPSTAARQKHTEL</sequence>
<dbReference type="PROSITE" id="PS00122">
    <property type="entry name" value="CARBOXYLESTERASE_B_1"/>
    <property type="match status" value="1"/>
</dbReference>
<evidence type="ECO:0000313" key="7">
    <source>
        <dbReference type="Proteomes" id="UP000218231"/>
    </source>
</evidence>
<evidence type="ECO:0000256" key="4">
    <source>
        <dbReference type="RuleBase" id="RU361235"/>
    </source>
</evidence>
<dbReference type="OrthoDB" id="5854651at2759"/>
<reference evidence="6 7" key="1">
    <citation type="journal article" date="2017" name="Curr. Biol.">
        <title>Genome architecture and evolution of a unichromosomal asexual nematode.</title>
        <authorList>
            <person name="Fradin H."/>
            <person name="Zegar C."/>
            <person name="Gutwein M."/>
            <person name="Lucas J."/>
            <person name="Kovtun M."/>
            <person name="Corcoran D."/>
            <person name="Baugh L.R."/>
            <person name="Kiontke K."/>
            <person name="Gunsalus K."/>
            <person name="Fitch D.H."/>
            <person name="Piano F."/>
        </authorList>
    </citation>
    <scope>NUCLEOTIDE SEQUENCE [LARGE SCALE GENOMIC DNA]</scope>
    <source>
        <strain evidence="6">PF1309</strain>
    </source>
</reference>
<evidence type="ECO:0000256" key="2">
    <source>
        <dbReference type="ARBA" id="ARBA00022487"/>
    </source>
</evidence>
<protein>
    <recommendedName>
        <fullName evidence="4">Carboxylic ester hydrolase</fullName>
        <ecNumber evidence="4">3.1.1.-</ecNumber>
    </recommendedName>
</protein>
<comment type="similarity">
    <text evidence="1 4">Belongs to the type-B carboxylesterase/lipase family.</text>
</comment>
<evidence type="ECO:0000313" key="6">
    <source>
        <dbReference type="EMBL" id="PAV60959.1"/>
    </source>
</evidence>
<dbReference type="STRING" id="2018661.A0A2A2JHA1"/>
<dbReference type="PROSITE" id="PS00941">
    <property type="entry name" value="CARBOXYLESTERASE_B_2"/>
    <property type="match status" value="1"/>
</dbReference>
<dbReference type="Gene3D" id="3.40.50.1820">
    <property type="entry name" value="alpha/beta hydrolase"/>
    <property type="match status" value="1"/>
</dbReference>
<dbReference type="EMBL" id="LIAE01010441">
    <property type="protein sequence ID" value="PAV60959.1"/>
    <property type="molecule type" value="Genomic_DNA"/>
</dbReference>
<dbReference type="EC" id="3.1.1.-" evidence="4"/>
<dbReference type="PANTHER" id="PTHR11559">
    <property type="entry name" value="CARBOXYLESTERASE"/>
    <property type="match status" value="1"/>
</dbReference>
<dbReference type="GO" id="GO:0052689">
    <property type="term" value="F:carboxylic ester hydrolase activity"/>
    <property type="evidence" value="ECO:0007669"/>
    <property type="project" value="UniProtKB-KW"/>
</dbReference>
<keyword evidence="4" id="KW-0732">Signal</keyword>
<dbReference type="InterPro" id="IPR002018">
    <property type="entry name" value="CarbesteraseB"/>
</dbReference>
<keyword evidence="7" id="KW-1185">Reference proteome</keyword>
<comment type="caution">
    <text evidence="6">The sequence shown here is derived from an EMBL/GenBank/DDBJ whole genome shotgun (WGS) entry which is preliminary data.</text>
</comment>
<dbReference type="Pfam" id="PF00135">
    <property type="entry name" value="COesterase"/>
    <property type="match status" value="1"/>
</dbReference>
<dbReference type="InterPro" id="IPR019819">
    <property type="entry name" value="Carboxylesterase_B_CS"/>
</dbReference>
<evidence type="ECO:0000256" key="1">
    <source>
        <dbReference type="ARBA" id="ARBA00005964"/>
    </source>
</evidence>
<accession>A0A2A2JHA1</accession>
<dbReference type="AlphaFoldDB" id="A0A2A2JHA1"/>
<feature type="signal peptide" evidence="4">
    <location>
        <begin position="1"/>
        <end position="24"/>
    </location>
</feature>
<evidence type="ECO:0000256" key="3">
    <source>
        <dbReference type="ARBA" id="ARBA00022801"/>
    </source>
</evidence>
<keyword evidence="2" id="KW-0719">Serine esterase</keyword>
<feature type="domain" description="Carboxylesterase type B" evidence="5">
    <location>
        <begin position="27"/>
        <end position="544"/>
    </location>
</feature>
<dbReference type="InterPro" id="IPR019826">
    <property type="entry name" value="Carboxylesterase_B_AS"/>
</dbReference>
<gene>
    <name evidence="6" type="ORF">WR25_25795</name>
</gene>
<dbReference type="SUPFAM" id="SSF53474">
    <property type="entry name" value="alpha/beta-Hydrolases"/>
    <property type="match status" value="1"/>
</dbReference>